<keyword evidence="5" id="KW-0472">Membrane</keyword>
<dbReference type="SUPFAM" id="SSF48576">
    <property type="entry name" value="Terpenoid synthases"/>
    <property type="match status" value="1"/>
</dbReference>
<comment type="caution">
    <text evidence="5">Lacks conserved residue(s) required for the propagation of feature annotation.</text>
</comment>
<protein>
    <recommendedName>
        <fullName evidence="3 5">Squalene synthase</fullName>
        <shortName evidence="5">SQS</shortName>
        <shortName evidence="5">SS</shortName>
        <ecNumber evidence="3 5">2.5.1.21</ecNumber>
    </recommendedName>
</protein>
<gene>
    <name evidence="6" type="ORF">BB561_003941</name>
</gene>
<dbReference type="GO" id="GO:0055056">
    <property type="term" value="F:D-glucose transmembrane transporter activity"/>
    <property type="evidence" value="ECO:0007669"/>
    <property type="project" value="UniProtKB-UniRule"/>
</dbReference>
<name>A0A2T9YIZ7_9FUNG</name>
<evidence type="ECO:0000313" key="7">
    <source>
        <dbReference type="Proteomes" id="UP000245383"/>
    </source>
</evidence>
<keyword evidence="7" id="KW-1185">Reference proteome</keyword>
<dbReference type="FunFam" id="1.10.600.10:FF:000023">
    <property type="entry name" value="Squalene synthase"/>
    <property type="match status" value="1"/>
</dbReference>
<keyword evidence="5" id="KW-1133">Transmembrane helix</keyword>
<comment type="caution">
    <text evidence="6">The sequence shown here is derived from an EMBL/GenBank/DDBJ whole genome shotgun (WGS) entry which is preliminary data.</text>
</comment>
<keyword evidence="4 5" id="KW-0808">Transferase</keyword>
<proteinExistence type="inferred from homology"/>
<dbReference type="InterPro" id="IPR019845">
    <property type="entry name" value="Squalene/phytoene_synthase_CS"/>
</dbReference>
<dbReference type="InterPro" id="IPR002060">
    <property type="entry name" value="Squ/phyt_synthse"/>
</dbReference>
<comment type="similarity">
    <text evidence="2 5">Belongs to the phytoene/squalene synthase family.</text>
</comment>
<reference evidence="6 7" key="1">
    <citation type="journal article" date="2018" name="MBio">
        <title>Comparative Genomics Reveals the Core Gene Toolbox for the Fungus-Insect Symbiosis.</title>
        <authorList>
            <person name="Wang Y."/>
            <person name="Stata M."/>
            <person name="Wang W."/>
            <person name="Stajich J.E."/>
            <person name="White M.M."/>
            <person name="Moncalvo J.M."/>
        </authorList>
    </citation>
    <scope>NUCLEOTIDE SEQUENCE [LARGE SCALE GENOMIC DNA]</scope>
    <source>
        <strain evidence="6 7">SWE-8-4</strain>
    </source>
</reference>
<sequence>MASEIVKFTNWLIHPEELICSILYLLRHSPPDEKVHKMNNTGNMTSCYNFLEQTSRSFATVIQELHPKIRDDDMTINDVFKTELLVDFHTYLYEIGWCFNESGPNEKDAPLLVSFSVVIDEFLKIDVVYQKVIADIAKQMGAGMAKYIKKRVNTVEDYNEYCYFVAGLVGIGLSKIFYASGLEGIVSYFSTQLFYIQLIQTISNIIIITLIDVLDNRRFWPTEIWSKHVNYISNLVEDKNIVKGTQCLNEMCLNALNHIPDVIEYLALIRDPTVFKFCAIPQVMAIATITACANNSVVLQENVKIRKGEAIRLIYEASDLNSCQKVFVRYLDTMLTNINKSKTDPNYDNLVRTITTLRKNINARTRYNIIDYTTRTTVALSFFATIIYFILSLISR</sequence>
<evidence type="ECO:0000256" key="3">
    <source>
        <dbReference type="ARBA" id="ARBA00012373"/>
    </source>
</evidence>
<comment type="catalytic activity">
    <reaction evidence="5">
        <text>2 (2E,6E)-farnesyl diphosphate + NADPH + H(+) = squalene + 2 diphosphate + NADP(+)</text>
        <dbReference type="Rhea" id="RHEA:32295"/>
        <dbReference type="ChEBI" id="CHEBI:15378"/>
        <dbReference type="ChEBI" id="CHEBI:15440"/>
        <dbReference type="ChEBI" id="CHEBI:33019"/>
        <dbReference type="ChEBI" id="CHEBI:57783"/>
        <dbReference type="ChEBI" id="CHEBI:58349"/>
        <dbReference type="ChEBI" id="CHEBI:175763"/>
        <dbReference type="EC" id="2.5.1.21"/>
    </reaction>
</comment>
<dbReference type="AlphaFoldDB" id="A0A2T9YIZ7"/>
<dbReference type="Pfam" id="PF00494">
    <property type="entry name" value="SQS_PSY"/>
    <property type="match status" value="1"/>
</dbReference>
<comment type="catalytic activity">
    <reaction evidence="5">
        <text>2 (2E,6E)-farnesyl diphosphate + NADH + H(+) = squalene + 2 diphosphate + NAD(+)</text>
        <dbReference type="Rhea" id="RHEA:32299"/>
        <dbReference type="ChEBI" id="CHEBI:15378"/>
        <dbReference type="ChEBI" id="CHEBI:15440"/>
        <dbReference type="ChEBI" id="CHEBI:33019"/>
        <dbReference type="ChEBI" id="CHEBI:57540"/>
        <dbReference type="ChEBI" id="CHEBI:57945"/>
        <dbReference type="ChEBI" id="CHEBI:175763"/>
        <dbReference type="EC" id="2.5.1.21"/>
    </reaction>
</comment>
<evidence type="ECO:0000256" key="2">
    <source>
        <dbReference type="ARBA" id="ARBA00006251"/>
    </source>
</evidence>
<evidence type="ECO:0000256" key="1">
    <source>
        <dbReference type="ARBA" id="ARBA00001946"/>
    </source>
</evidence>
<keyword evidence="5" id="KW-0812">Transmembrane</keyword>
<feature type="transmembrane region" description="Helical" evidence="5">
    <location>
        <begin position="376"/>
        <end position="394"/>
    </location>
</feature>
<dbReference type="NCBIfam" id="TIGR01559">
    <property type="entry name" value="squal_synth"/>
    <property type="match status" value="1"/>
</dbReference>
<organism evidence="6 7">
    <name type="scientific">Smittium simulii</name>
    <dbReference type="NCBI Taxonomy" id="133385"/>
    <lineage>
        <taxon>Eukaryota</taxon>
        <taxon>Fungi</taxon>
        <taxon>Fungi incertae sedis</taxon>
        <taxon>Zoopagomycota</taxon>
        <taxon>Kickxellomycotina</taxon>
        <taxon>Harpellomycetes</taxon>
        <taxon>Harpellales</taxon>
        <taxon>Legeriomycetaceae</taxon>
        <taxon>Smittium</taxon>
    </lineage>
</organism>
<dbReference type="Proteomes" id="UP000245383">
    <property type="component" value="Unassembled WGS sequence"/>
</dbReference>
<dbReference type="GO" id="GO:0008610">
    <property type="term" value="P:lipid biosynthetic process"/>
    <property type="evidence" value="ECO:0007669"/>
    <property type="project" value="InterPro"/>
</dbReference>
<dbReference type="Gene3D" id="1.10.600.10">
    <property type="entry name" value="Farnesyl Diphosphate Synthase"/>
    <property type="match status" value="1"/>
</dbReference>
<dbReference type="OrthoDB" id="431150at2759"/>
<dbReference type="PANTHER" id="PTHR11626:SF2">
    <property type="entry name" value="SQUALENE SYNTHASE"/>
    <property type="match status" value="1"/>
</dbReference>
<dbReference type="PROSITE" id="PS01044">
    <property type="entry name" value="SQUALEN_PHYTOEN_SYN_1"/>
    <property type="match status" value="1"/>
</dbReference>
<dbReference type="PANTHER" id="PTHR11626">
    <property type="entry name" value="FARNESYL-DIPHOSPHATE FARNESYLTRANSFERASE"/>
    <property type="match status" value="1"/>
</dbReference>
<dbReference type="UniPathway" id="UPA00767">
    <property type="reaction ID" value="UER00751"/>
</dbReference>
<dbReference type="STRING" id="133385.A0A2T9YIZ7"/>
<dbReference type="EC" id="2.5.1.21" evidence="3 5"/>
<dbReference type="EMBL" id="MBFR01000168">
    <property type="protein sequence ID" value="PVU92285.1"/>
    <property type="molecule type" value="Genomic_DNA"/>
</dbReference>
<evidence type="ECO:0000313" key="6">
    <source>
        <dbReference type="EMBL" id="PVU92285.1"/>
    </source>
</evidence>
<comment type="function">
    <text evidence="5">Catalyzes the condensation of 2 farnesyl pyrophosphate (FPP) moieties to form squalene.</text>
</comment>
<comment type="pathway">
    <text evidence="5">Terpene metabolism; lanosterol biosynthesis; lanosterol from farnesyl diphosphate: step 1/3.</text>
</comment>
<dbReference type="InterPro" id="IPR044844">
    <property type="entry name" value="Trans_IPPS_euk-type"/>
</dbReference>
<dbReference type="InterPro" id="IPR006449">
    <property type="entry name" value="Squal_synth-like"/>
</dbReference>
<feature type="transmembrane region" description="Helical" evidence="5">
    <location>
        <begin position="161"/>
        <end position="181"/>
    </location>
</feature>
<evidence type="ECO:0000256" key="5">
    <source>
        <dbReference type="RuleBase" id="RU368088"/>
    </source>
</evidence>
<comment type="cofactor">
    <cofactor evidence="1 5">
        <name>Mg(2+)</name>
        <dbReference type="ChEBI" id="CHEBI:18420"/>
    </cofactor>
</comment>
<accession>A0A2T9YIZ7</accession>
<evidence type="ECO:0000256" key="4">
    <source>
        <dbReference type="ARBA" id="ARBA00022679"/>
    </source>
</evidence>
<dbReference type="InterPro" id="IPR008949">
    <property type="entry name" value="Isoprenoid_synthase_dom_sf"/>
</dbReference>
<dbReference type="GO" id="GO:0005789">
    <property type="term" value="C:endoplasmic reticulum membrane"/>
    <property type="evidence" value="ECO:0007669"/>
    <property type="project" value="TreeGrafter"/>
</dbReference>
<dbReference type="GO" id="GO:0051996">
    <property type="term" value="F:squalene synthase [NAD(P)H] activity"/>
    <property type="evidence" value="ECO:0007669"/>
    <property type="project" value="UniProtKB-UniRule"/>
</dbReference>
<dbReference type="GO" id="GO:0045338">
    <property type="term" value="P:farnesyl diphosphate metabolic process"/>
    <property type="evidence" value="ECO:0007669"/>
    <property type="project" value="InterPro"/>
</dbReference>
<feature type="transmembrane region" description="Helical" evidence="5">
    <location>
        <begin position="193"/>
        <end position="214"/>
    </location>
</feature>